<keyword evidence="3" id="KW-1185">Reference proteome</keyword>
<evidence type="ECO:0000313" key="2">
    <source>
        <dbReference type="EMBL" id="OLP79129.1"/>
    </source>
</evidence>
<keyword evidence="1" id="KW-1133">Transmembrane helix</keyword>
<organism evidence="2 3">
    <name type="scientific">Symbiodinium microadriaticum</name>
    <name type="common">Dinoflagellate</name>
    <name type="synonym">Zooxanthella microadriatica</name>
    <dbReference type="NCBI Taxonomy" id="2951"/>
    <lineage>
        <taxon>Eukaryota</taxon>
        <taxon>Sar</taxon>
        <taxon>Alveolata</taxon>
        <taxon>Dinophyceae</taxon>
        <taxon>Suessiales</taxon>
        <taxon>Symbiodiniaceae</taxon>
        <taxon>Symbiodinium</taxon>
    </lineage>
</organism>
<reference evidence="2 3" key="1">
    <citation type="submission" date="2016-02" db="EMBL/GenBank/DDBJ databases">
        <title>Genome analysis of coral dinoflagellate symbionts highlights evolutionary adaptations to a symbiotic lifestyle.</title>
        <authorList>
            <person name="Aranda M."/>
            <person name="Li Y."/>
            <person name="Liew Y.J."/>
            <person name="Baumgarten S."/>
            <person name="Simakov O."/>
            <person name="Wilson M."/>
            <person name="Piel J."/>
            <person name="Ashoor H."/>
            <person name="Bougouffa S."/>
            <person name="Bajic V.B."/>
            <person name="Ryu T."/>
            <person name="Ravasi T."/>
            <person name="Bayer T."/>
            <person name="Micklem G."/>
            <person name="Kim H."/>
            <person name="Bhak J."/>
            <person name="Lajeunesse T.C."/>
            <person name="Voolstra C.R."/>
        </authorList>
    </citation>
    <scope>NUCLEOTIDE SEQUENCE [LARGE SCALE GENOMIC DNA]</scope>
    <source>
        <strain evidence="2 3">CCMP2467</strain>
    </source>
</reference>
<gene>
    <name evidence="2" type="ORF">AK812_SmicGene40630</name>
</gene>
<evidence type="ECO:0000256" key="1">
    <source>
        <dbReference type="SAM" id="Phobius"/>
    </source>
</evidence>
<proteinExistence type="predicted"/>
<name>A0A1Q9C877_SYMMI</name>
<dbReference type="AlphaFoldDB" id="A0A1Q9C877"/>
<protein>
    <submittedName>
        <fullName evidence="2">Uncharacterized protein</fullName>
    </submittedName>
</protein>
<dbReference type="EMBL" id="LSRX01001522">
    <property type="protein sequence ID" value="OLP79129.1"/>
    <property type="molecule type" value="Genomic_DNA"/>
</dbReference>
<keyword evidence="1" id="KW-0812">Transmembrane</keyword>
<dbReference type="Proteomes" id="UP000186817">
    <property type="component" value="Unassembled WGS sequence"/>
</dbReference>
<comment type="caution">
    <text evidence="2">The sequence shown here is derived from an EMBL/GenBank/DDBJ whole genome shotgun (WGS) entry which is preliminary data.</text>
</comment>
<evidence type="ECO:0000313" key="3">
    <source>
        <dbReference type="Proteomes" id="UP000186817"/>
    </source>
</evidence>
<feature type="transmembrane region" description="Helical" evidence="1">
    <location>
        <begin position="91"/>
        <end position="110"/>
    </location>
</feature>
<keyword evidence="1" id="KW-0472">Membrane</keyword>
<sequence>MEPTHIPPAASIARRWFKVFIRQLPRGFHVWTPSDAEIFQKVYKFVVVDICPKVDNGMWCPMRPGQRNSFGEMAVLGRLGPELRRIARSNLAAVSTFVDVCLAVVVVGMWKVPFADMH</sequence>
<accession>A0A1Q9C877</accession>